<evidence type="ECO:0000313" key="1">
    <source>
        <dbReference type="EMBL" id="GAH72094.1"/>
    </source>
</evidence>
<proteinExistence type="predicted"/>
<dbReference type="EMBL" id="BARU01029883">
    <property type="protein sequence ID" value="GAH72094.1"/>
    <property type="molecule type" value="Genomic_DNA"/>
</dbReference>
<sequence length="39" mass="4471">MPIGFVLIKAAPDYEHEAYLNLLKVPDVLELHPLFGEYD</sequence>
<dbReference type="AlphaFoldDB" id="X1J169"/>
<evidence type="ECO:0008006" key="2">
    <source>
        <dbReference type="Google" id="ProtNLM"/>
    </source>
</evidence>
<accession>X1J169</accession>
<reference evidence="1" key="1">
    <citation type="journal article" date="2014" name="Front. Microbiol.">
        <title>High frequency of phylogenetically diverse reductive dehalogenase-homologous genes in deep subseafloor sedimentary metagenomes.</title>
        <authorList>
            <person name="Kawai M."/>
            <person name="Futagami T."/>
            <person name="Toyoda A."/>
            <person name="Takaki Y."/>
            <person name="Nishi S."/>
            <person name="Hori S."/>
            <person name="Arai W."/>
            <person name="Tsubouchi T."/>
            <person name="Morono Y."/>
            <person name="Uchiyama I."/>
            <person name="Ito T."/>
            <person name="Fujiyama A."/>
            <person name="Inagaki F."/>
            <person name="Takami H."/>
        </authorList>
    </citation>
    <scope>NUCLEOTIDE SEQUENCE</scope>
    <source>
        <strain evidence="1">Expedition CK06-06</strain>
    </source>
</reference>
<protein>
    <recommendedName>
        <fullName evidence="2">Transcription regulator AsnC/Lrp ligand binding domain-containing protein</fullName>
    </recommendedName>
</protein>
<organism evidence="1">
    <name type="scientific">marine sediment metagenome</name>
    <dbReference type="NCBI Taxonomy" id="412755"/>
    <lineage>
        <taxon>unclassified sequences</taxon>
        <taxon>metagenomes</taxon>
        <taxon>ecological metagenomes</taxon>
    </lineage>
</organism>
<dbReference type="Gene3D" id="3.30.70.920">
    <property type="match status" value="1"/>
</dbReference>
<feature type="non-terminal residue" evidence="1">
    <location>
        <position position="39"/>
    </location>
</feature>
<comment type="caution">
    <text evidence="1">The sequence shown here is derived from an EMBL/GenBank/DDBJ whole genome shotgun (WGS) entry which is preliminary data.</text>
</comment>
<gene>
    <name evidence="1" type="ORF">S03H2_47485</name>
</gene>
<name>X1J169_9ZZZZ</name>